<feature type="compositionally biased region" description="Basic residues" evidence="1">
    <location>
        <begin position="451"/>
        <end position="473"/>
    </location>
</feature>
<organism evidence="3 4">
    <name type="scientific">Cardiocondyla obscurior</name>
    <dbReference type="NCBI Taxonomy" id="286306"/>
    <lineage>
        <taxon>Eukaryota</taxon>
        <taxon>Metazoa</taxon>
        <taxon>Ecdysozoa</taxon>
        <taxon>Arthropoda</taxon>
        <taxon>Hexapoda</taxon>
        <taxon>Insecta</taxon>
        <taxon>Pterygota</taxon>
        <taxon>Neoptera</taxon>
        <taxon>Endopterygota</taxon>
        <taxon>Hymenoptera</taxon>
        <taxon>Apocrita</taxon>
        <taxon>Aculeata</taxon>
        <taxon>Formicoidea</taxon>
        <taxon>Formicidae</taxon>
        <taxon>Myrmicinae</taxon>
        <taxon>Cardiocondyla</taxon>
    </lineage>
</organism>
<dbReference type="PROSITE" id="PS50096">
    <property type="entry name" value="IQ"/>
    <property type="match status" value="1"/>
</dbReference>
<keyword evidence="4" id="KW-1185">Reference proteome</keyword>
<dbReference type="InterPro" id="IPR027417">
    <property type="entry name" value="P-loop_NTPase"/>
</dbReference>
<feature type="region of interest" description="Disordered" evidence="1">
    <location>
        <begin position="313"/>
        <end position="376"/>
    </location>
</feature>
<dbReference type="GO" id="GO:0016887">
    <property type="term" value="F:ATP hydrolysis activity"/>
    <property type="evidence" value="ECO:0007669"/>
    <property type="project" value="InterPro"/>
</dbReference>
<sequence>MSNATYDELWRAAELSLAEAIQADTAFQGAKPQKDRKKAHDVVVTLYVKYILTCNKLEQCYDQVVQPQKRSLIKRSLNATLGRVLELKHELVNVDLSEYSYYDNVLIERGVTPQEAEIRVPRYYRRDRLAEIETRRKFIEDTLRNLGALHEIVVPQKITESQAIRLIQAHERARQGRLRYQFMKEVREMKERSTTKPEVEEKDDTSEKLAALTIQKVWKGYITRCYVRKRRLEEMLLIGMLQPSQVITENARQVEKLKQHRYEKQADFQQQYEDLILEATERIRKERSAIMEENIRIEIRNWIDTHFQQTGKIPDLPSAESGGSHMIFSRQGTESTVSKSTAISSKESKKSKRSKSKKDSETEQSEDETDLGFKPVPSNFLSELIHASQEYQDTWKDKDESTNPMQLPYRDMIEAEKTREIEDQVRVVVDQAMRGDIEALQLALDRDKGFKGKRAKKPQKRVRRSGKKNKKKKEKDLTPDRTTESLFEELLTQGIIKFYREVSLDEFKGERSFANHDLRMKEKDPLPTLGDIRQLIAEYCILPLGNEELRELTPLVRSVLIAGPHGSGKKFLVDAICTELGATLFDITPANIAGKYPGKSGLIMLVHLISKVSRLLQPSVIFMDDAEKPFVKKVPKTDKTDPKRLRKDLPKLVKNITGEDRVLLIGTSSKPWDADPKLLYQTYDKVIYIPRPDYGTVSFIWKDLLYKYSGISRQFDTSAMAKACDGFTIGTILAAINEVMTTKRMVQLRTHPLTHVELVNALSFKDPVYREEEDAFISWFSKTPTCRRKQRALELELEKLNEANESQNKKKGKK</sequence>
<dbReference type="Proteomes" id="UP001430953">
    <property type="component" value="Unassembled WGS sequence"/>
</dbReference>
<dbReference type="InterPro" id="IPR052267">
    <property type="entry name" value="N-DRC_Component"/>
</dbReference>
<evidence type="ECO:0000313" key="3">
    <source>
        <dbReference type="EMBL" id="KAL0116135.1"/>
    </source>
</evidence>
<protein>
    <recommendedName>
        <fullName evidence="2">ATPase AAA-type core domain-containing protein</fullName>
    </recommendedName>
</protein>
<evidence type="ECO:0000313" key="4">
    <source>
        <dbReference type="Proteomes" id="UP001430953"/>
    </source>
</evidence>
<accession>A0AAW2FLP0</accession>
<dbReference type="Pfam" id="PF00004">
    <property type="entry name" value="AAA"/>
    <property type="match status" value="1"/>
</dbReference>
<dbReference type="AlphaFoldDB" id="A0AAW2FLP0"/>
<dbReference type="PANTHER" id="PTHR14690:SF0">
    <property type="entry name" value="IQ MOTIF CONTAINING WITH AAA DOMAIN 1"/>
    <property type="match status" value="1"/>
</dbReference>
<dbReference type="InterPro" id="IPR003959">
    <property type="entry name" value="ATPase_AAA_core"/>
</dbReference>
<dbReference type="SUPFAM" id="SSF52540">
    <property type="entry name" value="P-loop containing nucleoside triphosphate hydrolases"/>
    <property type="match status" value="1"/>
</dbReference>
<evidence type="ECO:0000256" key="1">
    <source>
        <dbReference type="SAM" id="MobiDB-lite"/>
    </source>
</evidence>
<dbReference type="InterPro" id="IPR000048">
    <property type="entry name" value="IQ_motif_EF-hand-BS"/>
</dbReference>
<dbReference type="PANTHER" id="PTHR14690">
    <property type="entry name" value="IQ MOTIF CONTAINING WITH AAA DOMAIN 1"/>
    <property type="match status" value="1"/>
</dbReference>
<name>A0AAW2FLP0_9HYME</name>
<feature type="region of interest" description="Disordered" evidence="1">
    <location>
        <begin position="448"/>
        <end position="480"/>
    </location>
</feature>
<comment type="caution">
    <text evidence="3">The sequence shown here is derived from an EMBL/GenBank/DDBJ whole genome shotgun (WGS) entry which is preliminary data.</text>
</comment>
<reference evidence="3 4" key="1">
    <citation type="submission" date="2023-03" db="EMBL/GenBank/DDBJ databases">
        <title>High recombination rates correlate with genetic variation in Cardiocondyla obscurior ants.</title>
        <authorList>
            <person name="Errbii M."/>
        </authorList>
    </citation>
    <scope>NUCLEOTIDE SEQUENCE [LARGE SCALE GENOMIC DNA]</scope>
    <source>
        <strain evidence="3">Alpha-2009</strain>
        <tissue evidence="3">Whole body</tissue>
    </source>
</reference>
<dbReference type="GO" id="GO:0005524">
    <property type="term" value="F:ATP binding"/>
    <property type="evidence" value="ECO:0007669"/>
    <property type="project" value="InterPro"/>
</dbReference>
<evidence type="ECO:0000259" key="2">
    <source>
        <dbReference type="Pfam" id="PF00004"/>
    </source>
</evidence>
<dbReference type="EMBL" id="JADYXP020000010">
    <property type="protein sequence ID" value="KAL0116135.1"/>
    <property type="molecule type" value="Genomic_DNA"/>
</dbReference>
<gene>
    <name evidence="3" type="ORF">PUN28_011182</name>
</gene>
<dbReference type="Gene3D" id="1.20.5.190">
    <property type="match status" value="1"/>
</dbReference>
<feature type="domain" description="ATPase AAA-type core" evidence="2">
    <location>
        <begin position="559"/>
        <end position="690"/>
    </location>
</feature>
<dbReference type="Gene3D" id="1.10.8.60">
    <property type="match status" value="1"/>
</dbReference>
<proteinExistence type="predicted"/>
<dbReference type="Gene3D" id="3.40.50.300">
    <property type="entry name" value="P-loop containing nucleotide triphosphate hydrolases"/>
    <property type="match status" value="1"/>
</dbReference>
<dbReference type="SMART" id="SM00015">
    <property type="entry name" value="IQ"/>
    <property type="match status" value="2"/>
</dbReference>